<organism evidence="1 2">
    <name type="scientific">Streptomyces roseoviridis</name>
    <dbReference type="NCBI Taxonomy" id="67361"/>
    <lineage>
        <taxon>Bacteria</taxon>
        <taxon>Bacillati</taxon>
        <taxon>Actinomycetota</taxon>
        <taxon>Actinomycetes</taxon>
        <taxon>Kitasatosporales</taxon>
        <taxon>Streptomycetaceae</taxon>
        <taxon>Streptomyces</taxon>
    </lineage>
</organism>
<keyword evidence="2" id="KW-1185">Reference proteome</keyword>
<proteinExistence type="predicted"/>
<comment type="caution">
    <text evidence="1">The sequence shown here is derived from an EMBL/GenBank/DDBJ whole genome shotgun (WGS) entry which is preliminary data.</text>
</comment>
<dbReference type="Proteomes" id="UP001589716">
    <property type="component" value="Unassembled WGS sequence"/>
</dbReference>
<dbReference type="EMBL" id="JBHMCT010000030">
    <property type="protein sequence ID" value="MFB9558576.1"/>
    <property type="molecule type" value="Genomic_DNA"/>
</dbReference>
<sequence length="124" mass="13346">MNGFTDIPNSQTGRGIAGGGLVSTSNGQIVASASYGMQAGYINGQEMGWGYLQVHSTNWHTHFEVWMDVTNDGGRSWIQCGPFWTLNSRITTAAYPTSSSPSRAFRVCGSAYPGNAGIACTNWW</sequence>
<evidence type="ECO:0000313" key="1">
    <source>
        <dbReference type="EMBL" id="MFB9558576.1"/>
    </source>
</evidence>
<protein>
    <submittedName>
        <fullName evidence="1">Uncharacterized protein</fullName>
    </submittedName>
</protein>
<dbReference type="RefSeq" id="WP_382746145.1">
    <property type="nucleotide sequence ID" value="NZ_JBHMCT010000030.1"/>
</dbReference>
<evidence type="ECO:0000313" key="2">
    <source>
        <dbReference type="Proteomes" id="UP001589716"/>
    </source>
</evidence>
<accession>A0ABV5QYF8</accession>
<reference evidence="1 2" key="1">
    <citation type="submission" date="2024-09" db="EMBL/GenBank/DDBJ databases">
        <authorList>
            <person name="Sun Q."/>
            <person name="Mori K."/>
        </authorList>
    </citation>
    <scope>NUCLEOTIDE SEQUENCE [LARGE SCALE GENOMIC DNA]</scope>
    <source>
        <strain evidence="1 2">JCM 4414</strain>
    </source>
</reference>
<name>A0ABV5QYF8_9ACTN</name>
<gene>
    <name evidence="1" type="ORF">ACFFTP_30895</name>
</gene>